<name>A0A402D2T9_9BACT</name>
<sequence>MIPPAPPSFDQKKVVSLFTILAYLGAIGVVLWLLYDLRTLIPPFLVATIFAMTLIPEVDRMERRGYRRGLAIGIIYVLFLGICGLIARSLNQLASGQMTQLLNLLPDKVLHGTPQQVAEYASAWMKLHHVPEVMRPPVINQAKHLPELIGQGMGWLSANLPLWAENLVWVVIVPIMTFFLLLDFHKILGKLLILAPRERREDILTVVTEIIAVFGNYVRGMMLVMLLDITVIYIVLRVAGLSDYALSLAVTAGILYTIPYFGAVVSTIMIGGVALVSHGATAALIVTAVMILIHQVVFDNIVAPRIIGGSVNLHPLLTLGALMAGGTLMGIPGTLLAVPIAAALQVVLVHIFPQLKADVVSIRRAERVVKASISTETEQNKPASRKSGDGEAMIQEEKDAKSDAQEPPSILPQT</sequence>
<comment type="similarity">
    <text evidence="2">Belongs to the autoinducer-2 exporter (AI-2E) (TC 2.A.86) family.</text>
</comment>
<evidence type="ECO:0000256" key="2">
    <source>
        <dbReference type="ARBA" id="ARBA00009773"/>
    </source>
</evidence>
<evidence type="ECO:0000256" key="3">
    <source>
        <dbReference type="ARBA" id="ARBA00022448"/>
    </source>
</evidence>
<evidence type="ECO:0000313" key="11">
    <source>
        <dbReference type="Proteomes" id="UP000287394"/>
    </source>
</evidence>
<keyword evidence="7 9" id="KW-0472">Membrane</keyword>
<accession>A0A402D2T9</accession>
<dbReference type="GO" id="GO:0055085">
    <property type="term" value="P:transmembrane transport"/>
    <property type="evidence" value="ECO:0007669"/>
    <property type="project" value="TreeGrafter"/>
</dbReference>
<evidence type="ECO:0000313" key="10">
    <source>
        <dbReference type="EMBL" id="BDI28455.1"/>
    </source>
</evidence>
<feature type="transmembrane region" description="Helical" evidence="9">
    <location>
        <begin position="203"/>
        <end position="236"/>
    </location>
</feature>
<protein>
    <submittedName>
        <fullName evidence="10">AI-2E family transporter</fullName>
    </submittedName>
</protein>
<dbReference type="OrthoDB" id="9793390at2"/>
<reference evidence="10 11" key="1">
    <citation type="journal article" date="2019" name="Int. J. Syst. Evol. Microbiol.">
        <title>Capsulimonas corticalis gen. nov., sp. nov., an aerobic capsulated bacterium, of a novel bacterial order, Capsulimonadales ord. nov., of the class Armatimonadia of the phylum Armatimonadetes.</title>
        <authorList>
            <person name="Li J."/>
            <person name="Kudo C."/>
            <person name="Tonouchi A."/>
        </authorList>
    </citation>
    <scope>NUCLEOTIDE SEQUENCE [LARGE SCALE GENOMIC DNA]</scope>
    <source>
        <strain evidence="10 11">AX-7</strain>
    </source>
</reference>
<feature type="transmembrane region" description="Helical" evidence="9">
    <location>
        <begin position="70"/>
        <end position="90"/>
    </location>
</feature>
<evidence type="ECO:0000256" key="7">
    <source>
        <dbReference type="ARBA" id="ARBA00023136"/>
    </source>
</evidence>
<evidence type="ECO:0000256" key="1">
    <source>
        <dbReference type="ARBA" id="ARBA00004651"/>
    </source>
</evidence>
<dbReference type="EMBL" id="AP025739">
    <property type="protein sequence ID" value="BDI28455.1"/>
    <property type="molecule type" value="Genomic_DNA"/>
</dbReference>
<evidence type="ECO:0000256" key="4">
    <source>
        <dbReference type="ARBA" id="ARBA00022475"/>
    </source>
</evidence>
<proteinExistence type="inferred from homology"/>
<dbReference type="KEGG" id="ccot:CCAX7_005060"/>
<feature type="transmembrane region" description="Helical" evidence="9">
    <location>
        <begin position="14"/>
        <end position="34"/>
    </location>
</feature>
<organism evidence="10 11">
    <name type="scientific">Capsulimonas corticalis</name>
    <dbReference type="NCBI Taxonomy" id="2219043"/>
    <lineage>
        <taxon>Bacteria</taxon>
        <taxon>Bacillati</taxon>
        <taxon>Armatimonadota</taxon>
        <taxon>Armatimonadia</taxon>
        <taxon>Capsulimonadales</taxon>
        <taxon>Capsulimonadaceae</taxon>
        <taxon>Capsulimonas</taxon>
    </lineage>
</organism>
<keyword evidence="3" id="KW-0813">Transport</keyword>
<keyword evidence="11" id="KW-1185">Reference proteome</keyword>
<dbReference type="Proteomes" id="UP000287394">
    <property type="component" value="Chromosome"/>
</dbReference>
<dbReference type="RefSeq" id="WP_119323804.1">
    <property type="nucleotide sequence ID" value="NZ_AP025739.1"/>
</dbReference>
<keyword evidence="4" id="KW-1003">Cell membrane</keyword>
<feature type="compositionally biased region" description="Basic and acidic residues" evidence="8">
    <location>
        <begin position="395"/>
        <end position="404"/>
    </location>
</feature>
<feature type="transmembrane region" description="Helical" evidence="9">
    <location>
        <begin position="40"/>
        <end position="58"/>
    </location>
</feature>
<evidence type="ECO:0000256" key="6">
    <source>
        <dbReference type="ARBA" id="ARBA00022989"/>
    </source>
</evidence>
<dbReference type="AlphaFoldDB" id="A0A402D2T9"/>
<feature type="compositionally biased region" description="Polar residues" evidence="8">
    <location>
        <begin position="373"/>
        <end position="382"/>
    </location>
</feature>
<dbReference type="PANTHER" id="PTHR21716:SF53">
    <property type="entry name" value="PERMEASE PERM-RELATED"/>
    <property type="match status" value="1"/>
</dbReference>
<feature type="transmembrane region" description="Helical" evidence="9">
    <location>
        <begin position="327"/>
        <end position="352"/>
    </location>
</feature>
<comment type="subcellular location">
    <subcellularLocation>
        <location evidence="1">Cell membrane</location>
        <topology evidence="1">Multi-pass membrane protein</topology>
    </subcellularLocation>
</comment>
<evidence type="ECO:0000256" key="9">
    <source>
        <dbReference type="SAM" id="Phobius"/>
    </source>
</evidence>
<dbReference type="Pfam" id="PF01594">
    <property type="entry name" value="AI-2E_transport"/>
    <property type="match status" value="1"/>
</dbReference>
<dbReference type="PANTHER" id="PTHR21716">
    <property type="entry name" value="TRANSMEMBRANE PROTEIN"/>
    <property type="match status" value="1"/>
</dbReference>
<evidence type="ECO:0000256" key="8">
    <source>
        <dbReference type="SAM" id="MobiDB-lite"/>
    </source>
</evidence>
<dbReference type="InterPro" id="IPR002549">
    <property type="entry name" value="AI-2E-like"/>
</dbReference>
<feature type="transmembrane region" description="Helical" evidence="9">
    <location>
        <begin position="283"/>
        <end position="307"/>
    </location>
</feature>
<evidence type="ECO:0000256" key="5">
    <source>
        <dbReference type="ARBA" id="ARBA00022692"/>
    </source>
</evidence>
<feature type="region of interest" description="Disordered" evidence="8">
    <location>
        <begin position="373"/>
        <end position="414"/>
    </location>
</feature>
<keyword evidence="5 9" id="KW-0812">Transmembrane</keyword>
<feature type="transmembrane region" description="Helical" evidence="9">
    <location>
        <begin position="248"/>
        <end position="276"/>
    </location>
</feature>
<keyword evidence="6 9" id="KW-1133">Transmembrane helix</keyword>
<feature type="transmembrane region" description="Helical" evidence="9">
    <location>
        <begin position="162"/>
        <end position="182"/>
    </location>
</feature>
<dbReference type="GO" id="GO:0005886">
    <property type="term" value="C:plasma membrane"/>
    <property type="evidence" value="ECO:0007669"/>
    <property type="project" value="UniProtKB-SubCell"/>
</dbReference>
<gene>
    <name evidence="10" type="primary">perM_1</name>
    <name evidence="10" type="ORF">CCAX7_005060</name>
</gene>